<dbReference type="STRING" id="45354.A0A1L0CWU3"/>
<evidence type="ECO:0000313" key="10">
    <source>
        <dbReference type="EMBL" id="SGZ47847.1"/>
    </source>
</evidence>
<dbReference type="GO" id="GO:0005789">
    <property type="term" value="C:endoplasmic reticulum membrane"/>
    <property type="evidence" value="ECO:0007669"/>
    <property type="project" value="UniProtKB-SubCell"/>
</dbReference>
<evidence type="ECO:0000256" key="7">
    <source>
        <dbReference type="ARBA" id="ARBA00023136"/>
    </source>
</evidence>
<evidence type="ECO:0000256" key="6">
    <source>
        <dbReference type="ARBA" id="ARBA00022989"/>
    </source>
</evidence>
<dbReference type="Pfam" id="PF06417">
    <property type="entry name" value="EMC4"/>
    <property type="match status" value="1"/>
</dbReference>
<dbReference type="PANTHER" id="PTHR19315">
    <property type="entry name" value="ER MEMBRANE PROTEIN COMPLEX SUBUNIT 4"/>
    <property type="match status" value="1"/>
</dbReference>
<evidence type="ECO:0000256" key="1">
    <source>
        <dbReference type="ARBA" id="ARBA00004477"/>
    </source>
</evidence>
<dbReference type="InterPro" id="IPR009445">
    <property type="entry name" value="TMEM85/Emc4"/>
</dbReference>
<gene>
    <name evidence="10" type="ORF">SAMEA4029010_CIC11G00000002363</name>
</gene>
<evidence type="ECO:0000256" key="2">
    <source>
        <dbReference type="ARBA" id="ARBA00007715"/>
    </source>
</evidence>
<feature type="region of interest" description="Disordered" evidence="9">
    <location>
        <begin position="15"/>
        <end position="49"/>
    </location>
</feature>
<evidence type="ECO:0000313" key="11">
    <source>
        <dbReference type="Proteomes" id="UP000182334"/>
    </source>
</evidence>
<keyword evidence="11" id="KW-1185">Reference proteome</keyword>
<keyword evidence="6" id="KW-1133">Transmembrane helix</keyword>
<comment type="similarity">
    <text evidence="2 8">Belongs to the EMC4 family.</text>
</comment>
<sequence>MSFNELVHPKVLAPASGDIVLPPGFGGGPSTGSTKSKKAEPVKKPSETEMDQLKVKKAWEIATSPAKSIPMNLIMSYMTGNSLQMIPIMMTLMLLWNPIRAIFTETGAAFQDLTNDRIANELLLPKVVFILCHLANTGIGVWKLNKMGLVPNSEADWLAWKDAVKVVERLVYSGN</sequence>
<protein>
    <recommendedName>
        <fullName evidence="3 8">ER membrane protein complex subunit 4</fullName>
    </recommendedName>
</protein>
<feature type="compositionally biased region" description="Basic and acidic residues" evidence="9">
    <location>
        <begin position="37"/>
        <end position="49"/>
    </location>
</feature>
<reference evidence="10 11" key="1">
    <citation type="submission" date="2016-10" db="EMBL/GenBank/DDBJ databases">
        <authorList>
            <person name="de Groot N.N."/>
        </authorList>
    </citation>
    <scope>NUCLEOTIDE SEQUENCE [LARGE SCALE GENOMIC DNA]</scope>
    <source>
        <strain evidence="10 11">CBS 141442</strain>
    </source>
</reference>
<dbReference type="Proteomes" id="UP000182334">
    <property type="component" value="Chromosome I"/>
</dbReference>
<dbReference type="AlphaFoldDB" id="A0A1L0CWU3"/>
<comment type="subcellular location">
    <subcellularLocation>
        <location evidence="1">Endoplasmic reticulum membrane</location>
        <topology evidence="1">Multi-pass membrane protein</topology>
    </subcellularLocation>
</comment>
<dbReference type="OrthoDB" id="369569at2759"/>
<dbReference type="EMBL" id="LT635756">
    <property type="protein sequence ID" value="SGZ47847.1"/>
    <property type="molecule type" value="Genomic_DNA"/>
</dbReference>
<evidence type="ECO:0000256" key="5">
    <source>
        <dbReference type="ARBA" id="ARBA00022824"/>
    </source>
</evidence>
<keyword evidence="5" id="KW-0256">Endoplasmic reticulum</keyword>
<dbReference type="PIRSF" id="PIRSF017207">
    <property type="entry name" value="UCP017207_TM-p85"/>
    <property type="match status" value="1"/>
</dbReference>
<evidence type="ECO:0000256" key="4">
    <source>
        <dbReference type="ARBA" id="ARBA00022692"/>
    </source>
</evidence>
<name>A0A1L0CWU3_9ASCO</name>
<organism evidence="10 11">
    <name type="scientific">Sungouiella intermedia</name>
    <dbReference type="NCBI Taxonomy" id="45354"/>
    <lineage>
        <taxon>Eukaryota</taxon>
        <taxon>Fungi</taxon>
        <taxon>Dikarya</taxon>
        <taxon>Ascomycota</taxon>
        <taxon>Saccharomycotina</taxon>
        <taxon>Pichiomycetes</taxon>
        <taxon>Metschnikowiaceae</taxon>
        <taxon>Sungouiella</taxon>
    </lineage>
</organism>
<keyword evidence="7 8" id="KW-0472">Membrane</keyword>
<evidence type="ECO:0000256" key="9">
    <source>
        <dbReference type="SAM" id="MobiDB-lite"/>
    </source>
</evidence>
<proteinExistence type="inferred from homology"/>
<accession>A0A1L0CWU3</accession>
<evidence type="ECO:0000256" key="8">
    <source>
        <dbReference type="PIRNR" id="PIRNR017207"/>
    </source>
</evidence>
<evidence type="ECO:0000256" key="3">
    <source>
        <dbReference type="ARBA" id="ARBA00020820"/>
    </source>
</evidence>
<keyword evidence="4" id="KW-0812">Transmembrane</keyword>